<dbReference type="InterPro" id="IPR026183">
    <property type="entry name" value="Taxilin_fam"/>
</dbReference>
<dbReference type="Proteomes" id="UP001152320">
    <property type="component" value="Chromosome 16"/>
</dbReference>
<dbReference type="PANTHER" id="PTHR16127:SF13">
    <property type="entry name" value="GH01188P"/>
    <property type="match status" value="1"/>
</dbReference>
<dbReference type="OrthoDB" id="425555at2759"/>
<feature type="compositionally biased region" description="Basic and acidic residues" evidence="3">
    <location>
        <begin position="191"/>
        <end position="230"/>
    </location>
</feature>
<dbReference type="Pfam" id="PF09728">
    <property type="entry name" value="Taxilin"/>
    <property type="match status" value="1"/>
</dbReference>
<organism evidence="4 5">
    <name type="scientific">Holothuria leucospilota</name>
    <name type="common">Black long sea cucumber</name>
    <name type="synonym">Mertensiothuria leucospilota</name>
    <dbReference type="NCBI Taxonomy" id="206669"/>
    <lineage>
        <taxon>Eukaryota</taxon>
        <taxon>Metazoa</taxon>
        <taxon>Echinodermata</taxon>
        <taxon>Eleutherozoa</taxon>
        <taxon>Echinozoa</taxon>
        <taxon>Holothuroidea</taxon>
        <taxon>Aspidochirotacea</taxon>
        <taxon>Aspidochirotida</taxon>
        <taxon>Holothuriidae</taxon>
        <taxon>Holothuria</taxon>
    </lineage>
</organism>
<dbReference type="EMBL" id="JAIZAY010000016">
    <property type="protein sequence ID" value="KAJ8027505.1"/>
    <property type="molecule type" value="Genomic_DNA"/>
</dbReference>
<comment type="similarity">
    <text evidence="1">Belongs to the taxilin family.</text>
</comment>
<protein>
    <submittedName>
        <fullName evidence="4">Alpha-taxilin</fullName>
    </submittedName>
</protein>
<proteinExistence type="inferred from homology"/>
<evidence type="ECO:0000313" key="5">
    <source>
        <dbReference type="Proteomes" id="UP001152320"/>
    </source>
</evidence>
<feature type="compositionally biased region" description="Low complexity" evidence="3">
    <location>
        <begin position="161"/>
        <end position="179"/>
    </location>
</feature>
<feature type="region of interest" description="Disordered" evidence="3">
    <location>
        <begin position="76"/>
        <end position="129"/>
    </location>
</feature>
<sequence length="705" mass="80010">MGGGFSRLWQIVFQTPLTRKRPFRPKMETNNAVEEEKLLKQSDETLVFPEEKALSPHLTDDIISITDTQQDFISEKKDANSKEENIAECGKEEDSSGIVLPAKEAKEMDENSPTDKNEDPSEHTVHPLLQDVSSSLAVSEVKVIDTDVQDKVVVETLLQSAESPLTTPEEETAPPLVAAQVDEVASFSEENSDKEKIVDKAEIKKEEQGSGKNQKESKKPKKGRDSEHMSRAVMQALAGLDTPEEKIAALCKKYAELLGEHKSLQREHKAHQKQLSVLQRDRDQLQSEHGRAILAKSKLESLCRELQRHNKTIKEESLQRAREEEEKRKEVSAKFQQTINEITTQMQDNHTRNLRLKEENLELASKLKKLVEQYERREEHIEKIFKHKELESQLYDAKLQQSNLALQEEQERCKRERSILMNETAEAQTKCEMLMKQETQLKAQLAVYTEKFEEFQTTLTKSNEIFQTFKQEMDQMTKKIKKLEKETNMWRVRWENSNKSLLNMAEERTLREKELAGQKNKISKLENLCRALQAERNALLGKARSLEGNLSSPSKNKTQTTETIVAVSKEDAAPANVLSESNTKEPSPEQASSETSGGDLSEPKSVDTESLVNGEHVESEEVTATGETDVSNERGTTSSENTEKNEETEKAHDGEDEVRTTSKEEVDVEQTKIHLGEGETDKEVAAETQEPQKEGNSNVEDITQD</sequence>
<dbReference type="GO" id="GO:0019905">
    <property type="term" value="F:syntaxin binding"/>
    <property type="evidence" value="ECO:0007669"/>
    <property type="project" value="InterPro"/>
</dbReference>
<evidence type="ECO:0000256" key="2">
    <source>
        <dbReference type="SAM" id="Coils"/>
    </source>
</evidence>
<dbReference type="PANTHER" id="PTHR16127">
    <property type="entry name" value="TAXILIN"/>
    <property type="match status" value="1"/>
</dbReference>
<feature type="compositionally biased region" description="Basic and acidic residues" evidence="3">
    <location>
        <begin position="641"/>
        <end position="693"/>
    </location>
</feature>
<feature type="coiled-coil region" evidence="2">
    <location>
        <begin position="247"/>
        <end position="426"/>
    </location>
</feature>
<accession>A0A9Q1BJ05</accession>
<feature type="region of interest" description="Disordered" evidence="3">
    <location>
        <begin position="161"/>
        <end position="232"/>
    </location>
</feature>
<feature type="region of interest" description="Disordered" evidence="3">
    <location>
        <begin position="569"/>
        <end position="705"/>
    </location>
</feature>
<feature type="coiled-coil region" evidence="2">
    <location>
        <begin position="466"/>
        <end position="549"/>
    </location>
</feature>
<keyword evidence="2" id="KW-0175">Coiled coil</keyword>
<evidence type="ECO:0000313" key="4">
    <source>
        <dbReference type="EMBL" id="KAJ8027505.1"/>
    </source>
</evidence>
<gene>
    <name evidence="4" type="ORF">HOLleu_32664</name>
</gene>
<feature type="compositionally biased region" description="Polar residues" evidence="3">
    <location>
        <begin position="625"/>
        <end position="635"/>
    </location>
</feature>
<feature type="compositionally biased region" description="Polar residues" evidence="3">
    <location>
        <begin position="694"/>
        <end position="705"/>
    </location>
</feature>
<feature type="compositionally biased region" description="Basic and acidic residues" evidence="3">
    <location>
        <begin position="103"/>
        <end position="125"/>
    </location>
</feature>
<comment type="caution">
    <text evidence="4">The sequence shown here is derived from an EMBL/GenBank/DDBJ whole genome shotgun (WGS) entry which is preliminary data.</text>
</comment>
<evidence type="ECO:0000256" key="1">
    <source>
        <dbReference type="ARBA" id="ARBA00009550"/>
    </source>
</evidence>
<evidence type="ECO:0000256" key="3">
    <source>
        <dbReference type="SAM" id="MobiDB-lite"/>
    </source>
</evidence>
<keyword evidence="5" id="KW-1185">Reference proteome</keyword>
<name>A0A9Q1BJ05_HOLLE</name>
<feature type="compositionally biased region" description="Polar residues" evidence="3">
    <location>
        <begin position="588"/>
        <end position="598"/>
    </location>
</feature>
<reference evidence="4" key="1">
    <citation type="submission" date="2021-10" db="EMBL/GenBank/DDBJ databases">
        <title>Tropical sea cucumber genome reveals ecological adaptation and Cuvierian tubules defense mechanism.</title>
        <authorList>
            <person name="Chen T."/>
        </authorList>
    </citation>
    <scope>NUCLEOTIDE SEQUENCE</scope>
    <source>
        <strain evidence="4">Nanhai2018</strain>
        <tissue evidence="4">Muscle</tissue>
    </source>
</reference>
<dbReference type="AlphaFoldDB" id="A0A9Q1BJ05"/>
<feature type="compositionally biased region" description="Basic and acidic residues" evidence="3">
    <location>
        <begin position="76"/>
        <end position="94"/>
    </location>
</feature>